<dbReference type="OrthoDB" id="5236983at2759"/>
<keyword evidence="2" id="KW-1185">Reference proteome</keyword>
<dbReference type="KEGG" id="ffu:CLAFUR5_02352"/>
<evidence type="ECO:0008006" key="3">
    <source>
        <dbReference type="Google" id="ProtNLM"/>
    </source>
</evidence>
<name>A0A9Q8P4R3_PASFU</name>
<accession>A0A9Q8P4R3</accession>
<dbReference type="GeneID" id="71982230"/>
<sequence length="606" mass="69839">MAWHNFHREHTAFATPFRGQDVHYPDFWRSHHGTPFDTFTAERNVASGNPFQVLLDTTIERCGDLGWTLDYATAWCYRHLVSSQPLIADAIDTIREMYENFDYYTPYRIFDFLDEAIFDRKLKEMVFLHWTKHPNCSTGTTYAPKVIGIPRIVIKLNAGSFMDDECDIDDLLDALIHQMIHAYFLTCCGAQKKGEKADGRLMDGIHFGVIQMTIRDVSTRCVDGPLKLIFHAMKRRDLDQEDDLPPNMLIPRGPVFPPNYRARQEFIAIDPRGSAVGPVPADGQTHCLHDNRKIRKEQIKNWQVEEYSKALDLSLAELKGEKIWDWDKTGLLVEGDRVKAESSATYAELVWNKKRVMVSREKALAYASIVKPLKKHGLYELELPPCDLDIFSCIYDFITKPGHYRYETNAHAVRDEYIAARIVAEAPVLLLEDTSERTFEIKLDKNPPIMTHLKVFHAAEEIKFEELMRYALQRLYRETQMSEDPIQALEVLYRVHASQPAAEKGGPISSELHKWARKFLLRRDDDGDFDGTGMSNCDKLLAWHRERFQGLYHKCPAFQDDVIIAGTIQYAGGEFDPCDPIANIERPIQEPVWGVDFTRDMACWGR</sequence>
<dbReference type="Proteomes" id="UP000756132">
    <property type="component" value="Chromosome 2"/>
</dbReference>
<reference evidence="1" key="1">
    <citation type="submission" date="2021-12" db="EMBL/GenBank/DDBJ databases">
        <authorList>
            <person name="Zaccaron A."/>
            <person name="Stergiopoulos I."/>
        </authorList>
    </citation>
    <scope>NUCLEOTIDE SEQUENCE</scope>
    <source>
        <strain evidence="1">Race5_Kim</strain>
    </source>
</reference>
<evidence type="ECO:0000313" key="2">
    <source>
        <dbReference type="Proteomes" id="UP000756132"/>
    </source>
</evidence>
<protein>
    <recommendedName>
        <fullName evidence="3">SprT-like domain-containing protein</fullName>
    </recommendedName>
</protein>
<dbReference type="EMBL" id="CP090164">
    <property type="protein sequence ID" value="UJO13096.1"/>
    <property type="molecule type" value="Genomic_DNA"/>
</dbReference>
<gene>
    <name evidence="1" type="ORF">CLAFUR5_02352</name>
</gene>
<reference evidence="1" key="2">
    <citation type="journal article" date="2022" name="Microb. Genom.">
        <title>A chromosome-scale genome assembly of the tomato pathogen Cladosporium fulvum reveals a compartmentalized genome architecture and the presence of a dispensable chromosome.</title>
        <authorList>
            <person name="Zaccaron A.Z."/>
            <person name="Chen L.H."/>
            <person name="Samaras A."/>
            <person name="Stergiopoulos I."/>
        </authorList>
    </citation>
    <scope>NUCLEOTIDE SEQUENCE</scope>
    <source>
        <strain evidence="1">Race5_Kim</strain>
    </source>
</reference>
<dbReference type="RefSeq" id="XP_047757462.1">
    <property type="nucleotide sequence ID" value="XM_047901500.1"/>
</dbReference>
<evidence type="ECO:0000313" key="1">
    <source>
        <dbReference type="EMBL" id="UJO13096.1"/>
    </source>
</evidence>
<organism evidence="1 2">
    <name type="scientific">Passalora fulva</name>
    <name type="common">Tomato leaf mold</name>
    <name type="synonym">Cladosporium fulvum</name>
    <dbReference type="NCBI Taxonomy" id="5499"/>
    <lineage>
        <taxon>Eukaryota</taxon>
        <taxon>Fungi</taxon>
        <taxon>Dikarya</taxon>
        <taxon>Ascomycota</taxon>
        <taxon>Pezizomycotina</taxon>
        <taxon>Dothideomycetes</taxon>
        <taxon>Dothideomycetidae</taxon>
        <taxon>Mycosphaerellales</taxon>
        <taxon>Mycosphaerellaceae</taxon>
        <taxon>Fulvia</taxon>
    </lineage>
</organism>
<dbReference type="AlphaFoldDB" id="A0A9Q8P4R3"/>
<proteinExistence type="predicted"/>